<evidence type="ECO:0000313" key="2">
    <source>
        <dbReference type="Proteomes" id="UP000029443"/>
    </source>
</evidence>
<proteinExistence type="predicted"/>
<evidence type="ECO:0008006" key="3">
    <source>
        <dbReference type="Google" id="ProtNLM"/>
    </source>
</evidence>
<protein>
    <recommendedName>
        <fullName evidence="3">Serine protease</fullName>
    </recommendedName>
</protein>
<evidence type="ECO:0000313" key="1">
    <source>
        <dbReference type="EMBL" id="KGD62064.1"/>
    </source>
</evidence>
<accession>A0ABR4WEX5</accession>
<dbReference type="Proteomes" id="UP000029443">
    <property type="component" value="Unassembled WGS sequence"/>
</dbReference>
<dbReference type="RefSeq" id="WP_035246124.1">
    <property type="nucleotide sequence ID" value="NZ_ARXU01000003.1"/>
</dbReference>
<comment type="caution">
    <text evidence="1">The sequence shown here is derived from an EMBL/GenBank/DDBJ whole genome shotgun (WGS) entry which is preliminary data.</text>
</comment>
<keyword evidence="2" id="KW-1185">Reference proteome</keyword>
<name>A0ABR4WEX5_9GAMM</name>
<gene>
    <name evidence="1" type="ORF">T9A_01273</name>
</gene>
<dbReference type="EMBL" id="ARXU01000003">
    <property type="protein sequence ID" value="KGD62064.1"/>
    <property type="molecule type" value="Genomic_DNA"/>
</dbReference>
<organism evidence="1 2">
    <name type="scientific">Alcanivorax jadensis T9</name>
    <dbReference type="NCBI Taxonomy" id="1177181"/>
    <lineage>
        <taxon>Bacteria</taxon>
        <taxon>Pseudomonadati</taxon>
        <taxon>Pseudomonadota</taxon>
        <taxon>Gammaproteobacteria</taxon>
        <taxon>Oceanospirillales</taxon>
        <taxon>Alcanivoracaceae</taxon>
        <taxon>Alcanivorax</taxon>
    </lineage>
</organism>
<dbReference type="PROSITE" id="PS51257">
    <property type="entry name" value="PROKAR_LIPOPROTEIN"/>
    <property type="match status" value="1"/>
</dbReference>
<sequence length="69" mass="7631">MEKTLIIAAMLFLAGCQPMPGSDRDKYGCLGSAGYQWCPANDSCERPWELAQEQGFERSQAAFDEYCSG</sequence>
<reference evidence="1 2" key="1">
    <citation type="submission" date="2012-09" db="EMBL/GenBank/DDBJ databases">
        <title>Genome Sequence of alkane-degrading Bacterium Alcanivorax jadensis T9.</title>
        <authorList>
            <person name="Lai Q."/>
            <person name="Shao Z."/>
        </authorList>
    </citation>
    <scope>NUCLEOTIDE SEQUENCE [LARGE SCALE GENOMIC DNA]</scope>
    <source>
        <strain evidence="1 2">T9</strain>
    </source>
</reference>